<keyword evidence="2" id="KW-1185">Reference proteome</keyword>
<proteinExistence type="predicted"/>
<reference evidence="1" key="1">
    <citation type="submission" date="2023-06" db="EMBL/GenBank/DDBJ databases">
        <title>Genome-scale phylogeny and comparative genomics of the fungal order Sordariales.</title>
        <authorList>
            <consortium name="Lawrence Berkeley National Laboratory"/>
            <person name="Hensen N."/>
            <person name="Bonometti L."/>
            <person name="Westerberg I."/>
            <person name="Brannstrom I.O."/>
            <person name="Guillou S."/>
            <person name="Cros-Aarteil S."/>
            <person name="Calhoun S."/>
            <person name="Haridas S."/>
            <person name="Kuo A."/>
            <person name="Mondo S."/>
            <person name="Pangilinan J."/>
            <person name="Riley R."/>
            <person name="Labutti K."/>
            <person name="Andreopoulos B."/>
            <person name="Lipzen A."/>
            <person name="Chen C."/>
            <person name="Yanf M."/>
            <person name="Daum C."/>
            <person name="Ng V."/>
            <person name="Clum A."/>
            <person name="Steindorff A."/>
            <person name="Ohm R."/>
            <person name="Martin F."/>
            <person name="Silar P."/>
            <person name="Natvig D."/>
            <person name="Lalanne C."/>
            <person name="Gautier V."/>
            <person name="Ament-Velasquez S.L."/>
            <person name="Kruys A."/>
            <person name="Hutchinson M.I."/>
            <person name="Powell A.J."/>
            <person name="Barry K."/>
            <person name="Miller A.N."/>
            <person name="Grigoriev I.V."/>
            <person name="Debuchy R."/>
            <person name="Gladieux P."/>
            <person name="Thoren M.H."/>
            <person name="Johannesson H."/>
        </authorList>
    </citation>
    <scope>NUCLEOTIDE SEQUENCE</scope>
    <source>
        <strain evidence="1">PSN4</strain>
    </source>
</reference>
<dbReference type="AlphaFoldDB" id="A0AAJ0BN50"/>
<sequence length="143" mass="16579">MASAASPRQEIIRAYRTLLRAGLQGVRYSTPSRYVVVNQLRAAFRDPSATFKTHFDLDKIMHTVTFLRLAGKYKGFESKILKNICHVAWTRQMAKKMSWKQQFDMAASGKSKQIDRIKATQYEHYDRTIRMLNETMGMCLPVQ</sequence>
<dbReference type="Proteomes" id="UP001239445">
    <property type="component" value="Unassembled WGS sequence"/>
</dbReference>
<protein>
    <submittedName>
        <fullName evidence="1">Uncharacterized protein</fullName>
    </submittedName>
</protein>
<dbReference type="EMBL" id="MU839827">
    <property type="protein sequence ID" value="KAK1761363.1"/>
    <property type="molecule type" value="Genomic_DNA"/>
</dbReference>
<accession>A0AAJ0BN50</accession>
<name>A0AAJ0BN50_9PEZI</name>
<evidence type="ECO:0000313" key="2">
    <source>
        <dbReference type="Proteomes" id="UP001239445"/>
    </source>
</evidence>
<comment type="caution">
    <text evidence="1">The sequence shown here is derived from an EMBL/GenBank/DDBJ whole genome shotgun (WGS) entry which is preliminary data.</text>
</comment>
<evidence type="ECO:0000313" key="1">
    <source>
        <dbReference type="EMBL" id="KAK1761363.1"/>
    </source>
</evidence>
<organism evidence="1 2">
    <name type="scientific">Echria macrotheca</name>
    <dbReference type="NCBI Taxonomy" id="438768"/>
    <lineage>
        <taxon>Eukaryota</taxon>
        <taxon>Fungi</taxon>
        <taxon>Dikarya</taxon>
        <taxon>Ascomycota</taxon>
        <taxon>Pezizomycotina</taxon>
        <taxon>Sordariomycetes</taxon>
        <taxon>Sordariomycetidae</taxon>
        <taxon>Sordariales</taxon>
        <taxon>Schizotheciaceae</taxon>
        <taxon>Echria</taxon>
    </lineage>
</organism>
<gene>
    <name evidence="1" type="ORF">QBC47DRAFT_369856</name>
</gene>